<name>A0A9P6JLP5_9AGAR</name>
<organism evidence="1 2">
    <name type="scientific">Crepidotus variabilis</name>
    <dbReference type="NCBI Taxonomy" id="179855"/>
    <lineage>
        <taxon>Eukaryota</taxon>
        <taxon>Fungi</taxon>
        <taxon>Dikarya</taxon>
        <taxon>Basidiomycota</taxon>
        <taxon>Agaricomycotina</taxon>
        <taxon>Agaricomycetes</taxon>
        <taxon>Agaricomycetidae</taxon>
        <taxon>Agaricales</taxon>
        <taxon>Agaricineae</taxon>
        <taxon>Crepidotaceae</taxon>
        <taxon>Crepidotus</taxon>
    </lineage>
</organism>
<accession>A0A9P6JLP5</accession>
<evidence type="ECO:0000313" key="1">
    <source>
        <dbReference type="EMBL" id="KAF9524884.1"/>
    </source>
</evidence>
<feature type="non-terminal residue" evidence="1">
    <location>
        <position position="52"/>
    </location>
</feature>
<dbReference type="AlphaFoldDB" id="A0A9P6JLP5"/>
<dbReference type="EMBL" id="MU157892">
    <property type="protein sequence ID" value="KAF9524884.1"/>
    <property type="molecule type" value="Genomic_DNA"/>
</dbReference>
<keyword evidence="2" id="KW-1185">Reference proteome</keyword>
<comment type="caution">
    <text evidence="1">The sequence shown here is derived from an EMBL/GenBank/DDBJ whole genome shotgun (WGS) entry which is preliminary data.</text>
</comment>
<dbReference type="Proteomes" id="UP000807306">
    <property type="component" value="Unassembled WGS sequence"/>
</dbReference>
<gene>
    <name evidence="1" type="ORF">CPB83DRAFT_886010</name>
</gene>
<protein>
    <submittedName>
        <fullName evidence="1">Uncharacterized protein</fullName>
    </submittedName>
</protein>
<reference evidence="1" key="1">
    <citation type="submission" date="2020-11" db="EMBL/GenBank/DDBJ databases">
        <authorList>
            <consortium name="DOE Joint Genome Institute"/>
            <person name="Ahrendt S."/>
            <person name="Riley R."/>
            <person name="Andreopoulos W."/>
            <person name="Labutti K."/>
            <person name="Pangilinan J."/>
            <person name="Ruiz-Duenas F.J."/>
            <person name="Barrasa J.M."/>
            <person name="Sanchez-Garcia M."/>
            <person name="Camarero S."/>
            <person name="Miyauchi S."/>
            <person name="Serrano A."/>
            <person name="Linde D."/>
            <person name="Babiker R."/>
            <person name="Drula E."/>
            <person name="Ayuso-Fernandez I."/>
            <person name="Pacheco R."/>
            <person name="Padilla G."/>
            <person name="Ferreira P."/>
            <person name="Barriuso J."/>
            <person name="Kellner H."/>
            <person name="Castanera R."/>
            <person name="Alfaro M."/>
            <person name="Ramirez L."/>
            <person name="Pisabarro A.G."/>
            <person name="Kuo A."/>
            <person name="Tritt A."/>
            <person name="Lipzen A."/>
            <person name="He G."/>
            <person name="Yan M."/>
            <person name="Ng V."/>
            <person name="Cullen D."/>
            <person name="Martin F."/>
            <person name="Rosso M.-N."/>
            <person name="Henrissat B."/>
            <person name="Hibbett D."/>
            <person name="Martinez A.T."/>
            <person name="Grigoriev I.V."/>
        </authorList>
    </citation>
    <scope>NUCLEOTIDE SEQUENCE</scope>
    <source>
        <strain evidence="1">CBS 506.95</strain>
    </source>
</reference>
<proteinExistence type="predicted"/>
<evidence type="ECO:0000313" key="2">
    <source>
        <dbReference type="Proteomes" id="UP000807306"/>
    </source>
</evidence>
<sequence length="52" mass="5193">MASPTAISSLSELTISLPSLEGNTSELDFTSPIVIEILADGLASGAKKGSTA</sequence>